<gene>
    <name evidence="11" type="ORF">GUJ93_ZPchr0005g14336</name>
</gene>
<evidence type="ECO:0000256" key="8">
    <source>
        <dbReference type="SAM" id="MobiDB-lite"/>
    </source>
</evidence>
<evidence type="ECO:0000256" key="9">
    <source>
        <dbReference type="SAM" id="SignalP"/>
    </source>
</evidence>
<keyword evidence="5" id="KW-1133">Transmembrane helix</keyword>
<keyword evidence="12" id="KW-1185">Reference proteome</keyword>
<feature type="compositionally biased region" description="Basic and acidic residues" evidence="8">
    <location>
        <begin position="578"/>
        <end position="590"/>
    </location>
</feature>
<reference evidence="11" key="2">
    <citation type="submission" date="2021-02" db="EMBL/GenBank/DDBJ databases">
        <authorList>
            <person name="Kimball J.A."/>
            <person name="Haas M.W."/>
            <person name="Macchietto M."/>
            <person name="Kono T."/>
            <person name="Duquette J."/>
            <person name="Shao M."/>
        </authorList>
    </citation>
    <scope>NUCLEOTIDE SEQUENCE</scope>
    <source>
        <tissue evidence="11">Fresh leaf tissue</tissue>
    </source>
</reference>
<keyword evidence="1" id="KW-0433">Leucine-rich repeat</keyword>
<keyword evidence="6" id="KW-0472">Membrane</keyword>
<dbReference type="GO" id="GO:0012505">
    <property type="term" value="C:endomembrane system"/>
    <property type="evidence" value="ECO:0007669"/>
    <property type="project" value="UniProtKB-SubCell"/>
</dbReference>
<evidence type="ECO:0000256" key="1">
    <source>
        <dbReference type="ARBA" id="ARBA00022614"/>
    </source>
</evidence>
<organism evidence="11 12">
    <name type="scientific">Zizania palustris</name>
    <name type="common">Northern wild rice</name>
    <dbReference type="NCBI Taxonomy" id="103762"/>
    <lineage>
        <taxon>Eukaryota</taxon>
        <taxon>Viridiplantae</taxon>
        <taxon>Streptophyta</taxon>
        <taxon>Embryophyta</taxon>
        <taxon>Tracheophyta</taxon>
        <taxon>Spermatophyta</taxon>
        <taxon>Magnoliopsida</taxon>
        <taxon>Liliopsida</taxon>
        <taxon>Poales</taxon>
        <taxon>Poaceae</taxon>
        <taxon>BOP clade</taxon>
        <taxon>Oryzoideae</taxon>
        <taxon>Oryzeae</taxon>
        <taxon>Zizaniinae</taxon>
        <taxon>Zizania</taxon>
    </lineage>
</organism>
<sequence>MRARRRRNPVLCFLLWFLMASELCASLNHEGVALLRIKEMIDADPFDALLDWDEGNASPCSWFGVECSGDGRVIALNLPNLGLKGMLPQEIGTLTHMHSLILYKNSFYGTIPTEMKHLQELKVLDLRYNNFSGPFPSKLRNNLSLKFLFLKGNRFSGRLPVEIHEFTWLDQMSNSLPTARNEENITIRRLLASNQKRSQDNRMLGSATSAPTLALPPPHNITLSAAFFLCYRRRKTSTVLPFSPTTSGQLQATSQRDITSFRRSELEIACEGFSNIIDTLPGFILYKGTLPCGAEIAVVSTLVTYACGWTTISEAQFKNKVEVLSKLNHKNFMNLVGYCEEEEPFTRMMVFEYVSNGTLFEHLHVKEAEQLNWQSRLRTAMGVIYCLNFMQQQNPPVLLRNLSTSCIYLTEDNAAKVSDIRFWGDKKEDEDKPGGYDEYNTVYKFALLLLETISGRRPHSDDDGLLVLWAHRYLVGDNPLMDIVDPSLQPVPEEHVRALTELVKLCISGDLRVRPTVAKVTARMQEITGISEEQAIPRNSPLWRITEDCTVVWTVFGRRVFSPSTHRPQTPAMATADDQNHKDAEPREPVVEASVEVTEEEYLEEDEDEELDGAAAEAAEREKVRAVLDRLSSSLVGIRVHDVIIKGNTKTKEELIEAEVAALLRAAPTVQDLLRNASIACARLRQLDVFDSVDITLDAGPTELPGTTNVVIEVVEAANPITGNAGVYSKPEARSWSLEGSLKLKNLFGYGDIWDASGAYGWDQTSEVGIGMSLPRFKSIPTPLMARVSLSSQDWLKFSSYKERLLGLSFGLLSTMQHDLSYNLTWRTLTDPSHVSSKSIRRQLGHNILSALKYTYKIDRRNSHLRRTKGYTFLSTTQIGGLWDSKGLKFFRQEFDVRGAVPLGFYNTALNVGLGVGAILPLGRGFMNLSSPVPDRFYLGGHSSPVCSLSGLSSLLGFRTRGIGPTEPQRLVPSKSDDRSTAPQGRDYLGGDLAVSAFADLSFDLPLKLFRDAGIHGHAFVTAGNLAKLSEGEYKKFSLSEFRRTFRSSAGVGIILPTKLFRVEVNYCYILKQSEHDSGKTGIQFSFSSPL</sequence>
<feature type="domain" description="Protein kinase" evidence="10">
    <location>
        <begin position="262"/>
        <end position="527"/>
    </location>
</feature>
<feature type="region of interest" description="Disordered" evidence="8">
    <location>
        <begin position="964"/>
        <end position="983"/>
    </location>
</feature>
<dbReference type="GO" id="GO:0005524">
    <property type="term" value="F:ATP binding"/>
    <property type="evidence" value="ECO:0007669"/>
    <property type="project" value="InterPro"/>
</dbReference>
<dbReference type="InterPro" id="IPR000184">
    <property type="entry name" value="Bac_surfAg_D15"/>
</dbReference>
<evidence type="ECO:0000313" key="11">
    <source>
        <dbReference type="EMBL" id="KAG8068354.1"/>
    </source>
</evidence>
<feature type="chain" id="PRO_5035246816" description="Protein kinase domain-containing protein" evidence="9">
    <location>
        <begin position="27"/>
        <end position="1091"/>
    </location>
</feature>
<protein>
    <recommendedName>
        <fullName evidence="10">Protein kinase domain-containing protein</fullName>
    </recommendedName>
</protein>
<dbReference type="FunFam" id="3.30.200.20:FF:000489">
    <property type="entry name" value="Inactive receptor-like serine/threonine-protein kinase"/>
    <property type="match status" value="1"/>
</dbReference>
<comment type="caution">
    <text evidence="11">The sequence shown here is derived from an EMBL/GenBank/DDBJ whole genome shotgun (WGS) entry which is preliminary data.</text>
</comment>
<accession>A0A8J5SLR4</accession>
<keyword evidence="4" id="KW-0677">Repeat</keyword>
<dbReference type="EMBL" id="JAAALK010000284">
    <property type="protein sequence ID" value="KAG8068354.1"/>
    <property type="molecule type" value="Genomic_DNA"/>
</dbReference>
<dbReference type="FunFam" id="3.80.10.10:FF:000400">
    <property type="entry name" value="Nuclear pore complex protein NUP107"/>
    <property type="match status" value="1"/>
</dbReference>
<dbReference type="InterPro" id="IPR020635">
    <property type="entry name" value="Tyr_kinase_cat_dom"/>
</dbReference>
<dbReference type="InterPro" id="IPR013210">
    <property type="entry name" value="LRR_N_plant-typ"/>
</dbReference>
<dbReference type="InterPro" id="IPR001245">
    <property type="entry name" value="Ser-Thr/Tyr_kinase_cat_dom"/>
</dbReference>
<evidence type="ECO:0000256" key="5">
    <source>
        <dbReference type="ARBA" id="ARBA00022989"/>
    </source>
</evidence>
<dbReference type="FunFam" id="3.10.20.310:FF:000016">
    <property type="entry name" value="Outer membrane OMP85 family protein"/>
    <property type="match status" value="1"/>
</dbReference>
<dbReference type="GO" id="GO:0019867">
    <property type="term" value="C:outer membrane"/>
    <property type="evidence" value="ECO:0007669"/>
    <property type="project" value="InterPro"/>
</dbReference>
<comment type="subcellular location">
    <subcellularLocation>
        <location evidence="7">Endomembrane system</location>
        <topology evidence="7">Single-pass type I membrane protein</topology>
    </subcellularLocation>
</comment>
<dbReference type="FunFam" id="2.40.160.50:FF:000005">
    <property type="entry name" value="Outer membrane OMP85 family protein"/>
    <property type="match status" value="1"/>
</dbReference>
<evidence type="ECO:0000256" key="7">
    <source>
        <dbReference type="ARBA" id="ARBA00046288"/>
    </source>
</evidence>
<dbReference type="Proteomes" id="UP000729402">
    <property type="component" value="Unassembled WGS sequence"/>
</dbReference>
<feature type="signal peptide" evidence="9">
    <location>
        <begin position="1"/>
        <end position="26"/>
    </location>
</feature>
<dbReference type="AlphaFoldDB" id="A0A8J5SLR4"/>
<keyword evidence="3 9" id="KW-0732">Signal</keyword>
<proteinExistence type="predicted"/>
<evidence type="ECO:0000256" key="3">
    <source>
        <dbReference type="ARBA" id="ARBA00022729"/>
    </source>
</evidence>
<evidence type="ECO:0000313" key="12">
    <source>
        <dbReference type="Proteomes" id="UP000729402"/>
    </source>
</evidence>
<evidence type="ECO:0000256" key="2">
    <source>
        <dbReference type="ARBA" id="ARBA00022692"/>
    </source>
</evidence>
<feature type="region of interest" description="Disordered" evidence="8">
    <location>
        <begin position="564"/>
        <end position="593"/>
    </location>
</feature>
<dbReference type="InterPro" id="IPR000719">
    <property type="entry name" value="Prot_kinase_dom"/>
</dbReference>
<dbReference type="InterPro" id="IPR001611">
    <property type="entry name" value="Leu-rich_rpt"/>
</dbReference>
<dbReference type="PANTHER" id="PTHR46084">
    <property type="entry name" value="PROTEIN MALE DISCOVERER 2"/>
    <property type="match status" value="1"/>
</dbReference>
<dbReference type="Pfam" id="PF01103">
    <property type="entry name" value="Omp85"/>
    <property type="match status" value="1"/>
</dbReference>
<dbReference type="PANTHER" id="PTHR46084:SF44">
    <property type="entry name" value="OS05G0471000 PROTEIN"/>
    <property type="match status" value="1"/>
</dbReference>
<dbReference type="Pfam" id="PF08263">
    <property type="entry name" value="LRRNT_2"/>
    <property type="match status" value="1"/>
</dbReference>
<name>A0A8J5SLR4_ZIZPA</name>
<keyword evidence="2" id="KW-0812">Transmembrane</keyword>
<dbReference type="GO" id="GO:0004713">
    <property type="term" value="F:protein tyrosine kinase activity"/>
    <property type="evidence" value="ECO:0007669"/>
    <property type="project" value="InterPro"/>
</dbReference>
<dbReference type="OrthoDB" id="291737at2759"/>
<evidence type="ECO:0000256" key="4">
    <source>
        <dbReference type="ARBA" id="ARBA00022737"/>
    </source>
</evidence>
<dbReference type="Pfam" id="PF00560">
    <property type="entry name" value="LRR_1"/>
    <property type="match status" value="1"/>
</dbReference>
<reference evidence="11" key="1">
    <citation type="journal article" date="2021" name="bioRxiv">
        <title>Whole Genome Assembly and Annotation of Northern Wild Rice, Zizania palustris L., Supports a Whole Genome Duplication in the Zizania Genus.</title>
        <authorList>
            <person name="Haas M."/>
            <person name="Kono T."/>
            <person name="Macchietto M."/>
            <person name="Millas R."/>
            <person name="McGilp L."/>
            <person name="Shao M."/>
            <person name="Duquette J."/>
            <person name="Hirsch C.N."/>
            <person name="Kimball J."/>
        </authorList>
    </citation>
    <scope>NUCLEOTIDE SEQUENCE</scope>
    <source>
        <tissue evidence="11">Fresh leaf tissue</tissue>
    </source>
</reference>
<dbReference type="Pfam" id="PF07714">
    <property type="entry name" value="PK_Tyr_Ser-Thr"/>
    <property type="match status" value="1"/>
</dbReference>
<dbReference type="SMART" id="SM00219">
    <property type="entry name" value="TyrKc"/>
    <property type="match status" value="1"/>
</dbReference>
<evidence type="ECO:0000259" key="10">
    <source>
        <dbReference type="PROSITE" id="PS50011"/>
    </source>
</evidence>
<dbReference type="PROSITE" id="PS50011">
    <property type="entry name" value="PROTEIN_KINASE_DOM"/>
    <property type="match status" value="1"/>
</dbReference>
<evidence type="ECO:0000256" key="6">
    <source>
        <dbReference type="ARBA" id="ARBA00023136"/>
    </source>
</evidence>